<reference evidence="3" key="1">
    <citation type="journal article" date="2020" name="Fungal Divers.">
        <title>Resolving the Mortierellaceae phylogeny through synthesis of multi-gene phylogenetics and phylogenomics.</title>
        <authorList>
            <person name="Vandepol N."/>
            <person name="Liber J."/>
            <person name="Desiro A."/>
            <person name="Na H."/>
            <person name="Kennedy M."/>
            <person name="Barry K."/>
            <person name="Grigoriev I.V."/>
            <person name="Miller A.N."/>
            <person name="O'Donnell K."/>
            <person name="Stajich J.E."/>
            <person name="Bonito G."/>
        </authorList>
    </citation>
    <scope>NUCLEOTIDE SEQUENCE</scope>
    <source>
        <strain evidence="3">NRRL 2769</strain>
    </source>
</reference>
<evidence type="ECO:0000259" key="2">
    <source>
        <dbReference type="PROSITE" id="PS50837"/>
    </source>
</evidence>
<evidence type="ECO:0000313" key="4">
    <source>
        <dbReference type="Proteomes" id="UP000703661"/>
    </source>
</evidence>
<dbReference type="PROSITE" id="PS50837">
    <property type="entry name" value="NACHT"/>
    <property type="match status" value="1"/>
</dbReference>
<dbReference type="Pfam" id="PF23238">
    <property type="entry name" value="DUF7068"/>
    <property type="match status" value="1"/>
</dbReference>
<proteinExistence type="predicted"/>
<feature type="region of interest" description="Disordered" evidence="1">
    <location>
        <begin position="96"/>
        <end position="121"/>
    </location>
</feature>
<keyword evidence="4" id="KW-1185">Reference proteome</keyword>
<feature type="non-terminal residue" evidence="3">
    <location>
        <position position="1"/>
    </location>
</feature>
<accession>A0A9P6MMV5</accession>
<feature type="region of interest" description="Disordered" evidence="1">
    <location>
        <begin position="1"/>
        <end position="71"/>
    </location>
</feature>
<gene>
    <name evidence="3" type="ORF">BGZ80_004232</name>
</gene>
<dbReference type="Proteomes" id="UP000703661">
    <property type="component" value="Unassembled WGS sequence"/>
</dbReference>
<dbReference type="SUPFAM" id="SSF48371">
    <property type="entry name" value="ARM repeat"/>
    <property type="match status" value="1"/>
</dbReference>
<dbReference type="InterPro" id="IPR055496">
    <property type="entry name" value="DUF7068"/>
</dbReference>
<sequence>MASIPDTDQHAQSVGARGHSSGSHSETASIYGPATSHGSETNHVITHTETLTEGQKPIRKGDNHGDQGDFDNAAKNYKLAAQFYPNEATEKLKSISLRRTTSESSISTTHSLPDHPRKRKRDKLRALFKLSSRRPTSTGPFFPGNGQSHPLLLMSQATDMPKGLVCPFDDAKDTNDVVVSFIEADDETKNTLRDQIYDIIAQFKDTLATSKTVQELVTLARIPDRDIFVQTIEKLLKITKESSLVPIIVLQGLAVAINSCPDGIDMREMQGIYLDILQPLKQRLETAQSDGNVGQLISLLHALTALINAMVCRNVHALDHEGTFNPLNSMFDGLKGHENPTVRFLALYAKQGLAYVGNDESLGMSIYRRGRLAIAVVVDIADGISNVDLEKFESAYNSIMEISGFTIPAKWYQGLIYVDCILGLQDWSRFERFVLESKLKSDECFLQGICLRLEQVAVTRSVQEIRKGAIEFLHYLSKNPSKQVRQAVTAVLERLVSSGCTKHNETNTKHHAKTIKCACATYQSEYFGPPPVWDPYWYTTSSNILLEAVQRRRQNNKNMASLIEIHAALESYYKSSLVVRRVTGDILDLEICYINLAVVEARGQREKDKRDLKSDAVAFQRIPSRGESTDADIASSMPLENLFDKRKLPNGDEYVPKRVLIHGRAGIGKSTLCKKLVHLHQGGLWRDQFDIALWLQLRQLKSCNCRNIDGLLSEKYFSIQSKSKREALSRTVSAQIDAGRVLFVLNGLDEIVTSIGEEKDDTLEVFLSDLLQKEHIVITTRPSGIDKDILQGIDLELETIGFSPQNVNDYLHIPEVLPPDQIKPVQEFIDRTPVIQGLVNIPIQLDAICFSWGSIPIDGDEEITVTSLYKAMVRKLWRKDTLRLGKSSSGETFNEIHGLDSYEIDELMDAGIEFLGYLAFKGLEDNYCIEFNEGGLPNPERHPRSKES</sequence>
<feature type="domain" description="NACHT" evidence="2">
    <location>
        <begin position="657"/>
        <end position="784"/>
    </location>
</feature>
<dbReference type="InterPro" id="IPR027417">
    <property type="entry name" value="P-loop_NTPase"/>
</dbReference>
<dbReference type="Pfam" id="PF05729">
    <property type="entry name" value="NACHT"/>
    <property type="match status" value="1"/>
</dbReference>
<name>A0A9P6MMV5_9FUNG</name>
<dbReference type="AlphaFoldDB" id="A0A9P6MMV5"/>
<dbReference type="InterPro" id="IPR016024">
    <property type="entry name" value="ARM-type_fold"/>
</dbReference>
<feature type="compositionally biased region" description="Polar residues" evidence="1">
    <location>
        <begin position="36"/>
        <end position="53"/>
    </location>
</feature>
<dbReference type="InterPro" id="IPR056251">
    <property type="entry name" value="Arm_rpt_dom"/>
</dbReference>
<comment type="caution">
    <text evidence="3">The sequence shown here is derived from an EMBL/GenBank/DDBJ whole genome shotgun (WGS) entry which is preliminary data.</text>
</comment>
<evidence type="ECO:0000256" key="1">
    <source>
        <dbReference type="SAM" id="MobiDB-lite"/>
    </source>
</evidence>
<dbReference type="PANTHER" id="PTHR46312">
    <property type="entry name" value="NACHT DOMAIN-CONTAINING PROTEIN"/>
    <property type="match status" value="1"/>
</dbReference>
<feature type="compositionally biased region" description="Low complexity" evidence="1">
    <location>
        <begin position="96"/>
        <end position="111"/>
    </location>
</feature>
<dbReference type="InterPro" id="IPR007111">
    <property type="entry name" value="NACHT_NTPase"/>
</dbReference>
<dbReference type="EMBL" id="JAAAID010002180">
    <property type="protein sequence ID" value="KAG0007784.1"/>
    <property type="molecule type" value="Genomic_DNA"/>
</dbReference>
<organism evidence="3 4">
    <name type="scientific">Entomortierella chlamydospora</name>
    <dbReference type="NCBI Taxonomy" id="101097"/>
    <lineage>
        <taxon>Eukaryota</taxon>
        <taxon>Fungi</taxon>
        <taxon>Fungi incertae sedis</taxon>
        <taxon>Mucoromycota</taxon>
        <taxon>Mortierellomycotina</taxon>
        <taxon>Mortierellomycetes</taxon>
        <taxon>Mortierellales</taxon>
        <taxon>Mortierellaceae</taxon>
        <taxon>Entomortierella</taxon>
    </lineage>
</organism>
<dbReference type="SUPFAM" id="SSF52540">
    <property type="entry name" value="P-loop containing nucleoside triphosphate hydrolases"/>
    <property type="match status" value="1"/>
</dbReference>
<dbReference type="Gene3D" id="3.40.50.300">
    <property type="entry name" value="P-loop containing nucleotide triphosphate hydrolases"/>
    <property type="match status" value="1"/>
</dbReference>
<protein>
    <recommendedName>
        <fullName evidence="2">NACHT domain-containing protein</fullName>
    </recommendedName>
</protein>
<evidence type="ECO:0000313" key="3">
    <source>
        <dbReference type="EMBL" id="KAG0007784.1"/>
    </source>
</evidence>
<dbReference type="PANTHER" id="PTHR46312:SF2">
    <property type="entry name" value="NUCLEOTIDE-BINDING OLIGOMERIZATION DOMAIN-CONTAINING PROTEIN 2-LIKE"/>
    <property type="match status" value="1"/>
</dbReference>
<dbReference type="Pfam" id="PF23948">
    <property type="entry name" value="ARM_5"/>
    <property type="match status" value="1"/>
</dbReference>